<dbReference type="InterPro" id="IPR037512">
    <property type="entry name" value="PGPase_prok"/>
</dbReference>
<evidence type="ECO:0000256" key="13">
    <source>
        <dbReference type="HAMAP-Rule" id="MF_00495"/>
    </source>
</evidence>
<dbReference type="GO" id="GO:0005829">
    <property type="term" value="C:cytosol"/>
    <property type="evidence" value="ECO:0007669"/>
    <property type="project" value="TreeGrafter"/>
</dbReference>
<dbReference type="InterPro" id="IPR006439">
    <property type="entry name" value="HAD-SF_hydro_IA"/>
</dbReference>
<name>A0A918JN75_9BURK</name>
<dbReference type="GO" id="GO:0019253">
    <property type="term" value="P:reductive pentose-phosphate cycle"/>
    <property type="evidence" value="ECO:0007669"/>
    <property type="project" value="UniProtKB-KW"/>
</dbReference>
<dbReference type="PANTHER" id="PTHR43434:SF1">
    <property type="entry name" value="PHOSPHOGLYCOLATE PHOSPHATASE"/>
    <property type="match status" value="1"/>
</dbReference>
<dbReference type="CDD" id="cd16417">
    <property type="entry name" value="HAD_PGPase"/>
    <property type="match status" value="1"/>
</dbReference>
<dbReference type="HAMAP" id="MF_00495">
    <property type="entry name" value="GPH_hydrolase_bact"/>
    <property type="match status" value="1"/>
</dbReference>
<dbReference type="InterPro" id="IPR036412">
    <property type="entry name" value="HAD-like_sf"/>
</dbReference>
<reference evidence="14" key="2">
    <citation type="submission" date="2020-09" db="EMBL/GenBank/DDBJ databases">
        <authorList>
            <person name="Sun Q."/>
            <person name="Kim S."/>
        </authorList>
    </citation>
    <scope>NUCLEOTIDE SEQUENCE</scope>
    <source>
        <strain evidence="14">KCTC 23732</strain>
    </source>
</reference>
<feature type="binding site" evidence="13">
    <location>
        <position position="173"/>
    </location>
    <ligand>
        <name>Mg(2+)</name>
        <dbReference type="ChEBI" id="CHEBI:18420"/>
    </ligand>
</feature>
<keyword evidence="10 13" id="KW-0460">Magnesium</keyword>
<dbReference type="Gene3D" id="1.10.150.240">
    <property type="entry name" value="Putative phosphatase, domain 2"/>
    <property type="match status" value="1"/>
</dbReference>
<evidence type="ECO:0000313" key="14">
    <source>
        <dbReference type="EMBL" id="GGW87449.1"/>
    </source>
</evidence>
<keyword evidence="8 13" id="KW-0479">Metal-binding</keyword>
<keyword evidence="11 13" id="KW-0119">Carbohydrate metabolism</keyword>
<keyword evidence="7" id="KW-0113">Calvin cycle</keyword>
<dbReference type="NCBIfam" id="NF009695">
    <property type="entry name" value="PRK13222.1-2"/>
    <property type="match status" value="1"/>
</dbReference>
<sequence>MTIHAVLIDLDGTLVDSIPDLAHAANAMRLELGMHTLGQDVIASFVGKGIDNLIIRTINASLDNKELRPEVFNQAREIFVRHYHLVNGDGSTVYPGVIDGLKAMTAQGLKLAVVTNKAEAFTLPLLTQTGLIGFFDTVVSGDTCARKKPHPEPLLYACEKLGHPPEHSVFIGDSINDVQAAQAAGMPVLILPYGYNEGNSVQTLKVDAIIDSMTGAAQWLANQ</sequence>
<comment type="caution">
    <text evidence="14">The sequence shown here is derived from an EMBL/GenBank/DDBJ whole genome shotgun (WGS) entry which is preliminary data.</text>
</comment>
<dbReference type="Proteomes" id="UP000608345">
    <property type="component" value="Unassembled WGS sequence"/>
</dbReference>
<dbReference type="GO" id="GO:0008967">
    <property type="term" value="F:phosphoglycolate phosphatase activity"/>
    <property type="evidence" value="ECO:0007669"/>
    <property type="project" value="UniProtKB-UniRule"/>
</dbReference>
<feature type="active site" description="Nucleophile" evidence="13">
    <location>
        <position position="9"/>
    </location>
</feature>
<evidence type="ECO:0000256" key="6">
    <source>
        <dbReference type="ARBA" id="ARBA00013078"/>
    </source>
</evidence>
<evidence type="ECO:0000256" key="10">
    <source>
        <dbReference type="ARBA" id="ARBA00022842"/>
    </source>
</evidence>
<evidence type="ECO:0000256" key="7">
    <source>
        <dbReference type="ARBA" id="ARBA00022567"/>
    </source>
</evidence>
<evidence type="ECO:0000256" key="4">
    <source>
        <dbReference type="ARBA" id="ARBA00006171"/>
    </source>
</evidence>
<comment type="similarity">
    <text evidence="4 13">Belongs to the HAD-like hydrolase superfamily. CbbY/CbbZ/Gph/YieH family.</text>
</comment>
<dbReference type="NCBIfam" id="TIGR01449">
    <property type="entry name" value="PGP_bact"/>
    <property type="match status" value="1"/>
</dbReference>
<comment type="catalytic activity">
    <reaction evidence="1 13">
        <text>2-phosphoglycolate + H2O = glycolate + phosphate</text>
        <dbReference type="Rhea" id="RHEA:14369"/>
        <dbReference type="ChEBI" id="CHEBI:15377"/>
        <dbReference type="ChEBI" id="CHEBI:29805"/>
        <dbReference type="ChEBI" id="CHEBI:43474"/>
        <dbReference type="ChEBI" id="CHEBI:58033"/>
        <dbReference type="EC" id="3.1.3.18"/>
    </reaction>
</comment>
<dbReference type="GO" id="GO:0046872">
    <property type="term" value="F:metal ion binding"/>
    <property type="evidence" value="ECO:0007669"/>
    <property type="project" value="UniProtKB-KW"/>
</dbReference>
<dbReference type="InterPro" id="IPR023214">
    <property type="entry name" value="HAD_sf"/>
</dbReference>
<evidence type="ECO:0000256" key="12">
    <source>
        <dbReference type="ARBA" id="ARBA00059247"/>
    </source>
</evidence>
<evidence type="ECO:0000313" key="15">
    <source>
        <dbReference type="Proteomes" id="UP000608345"/>
    </source>
</evidence>
<dbReference type="RefSeq" id="WP_189385047.1">
    <property type="nucleotide sequence ID" value="NZ_BAABFY010000014.1"/>
</dbReference>
<dbReference type="InterPro" id="IPR050155">
    <property type="entry name" value="HAD-like_hydrolase_sf"/>
</dbReference>
<dbReference type="InterPro" id="IPR023198">
    <property type="entry name" value="PGP-like_dom2"/>
</dbReference>
<dbReference type="NCBIfam" id="TIGR01549">
    <property type="entry name" value="HAD-SF-IA-v1"/>
    <property type="match status" value="1"/>
</dbReference>
<keyword evidence="15" id="KW-1185">Reference proteome</keyword>
<dbReference type="PANTHER" id="PTHR43434">
    <property type="entry name" value="PHOSPHOGLYCOLATE PHOSPHATASE"/>
    <property type="match status" value="1"/>
</dbReference>
<evidence type="ECO:0000256" key="8">
    <source>
        <dbReference type="ARBA" id="ARBA00022723"/>
    </source>
</evidence>
<dbReference type="FunFam" id="3.40.50.1000:FF:000022">
    <property type="entry name" value="Phosphoglycolate phosphatase"/>
    <property type="match status" value="1"/>
</dbReference>
<dbReference type="SUPFAM" id="SSF56784">
    <property type="entry name" value="HAD-like"/>
    <property type="match status" value="1"/>
</dbReference>
<accession>A0A918JN75</accession>
<evidence type="ECO:0000256" key="5">
    <source>
        <dbReference type="ARBA" id="ARBA00011233"/>
    </source>
</evidence>
<dbReference type="SFLD" id="SFLDS00003">
    <property type="entry name" value="Haloacid_Dehalogenase"/>
    <property type="match status" value="1"/>
</dbReference>
<evidence type="ECO:0000256" key="9">
    <source>
        <dbReference type="ARBA" id="ARBA00022801"/>
    </source>
</evidence>
<dbReference type="InterPro" id="IPR006549">
    <property type="entry name" value="HAD-SF_hydro_IIIA"/>
</dbReference>
<feature type="binding site" evidence="13">
    <location>
        <position position="9"/>
    </location>
    <ligand>
        <name>Mg(2+)</name>
        <dbReference type="ChEBI" id="CHEBI:18420"/>
    </ligand>
</feature>
<protein>
    <recommendedName>
        <fullName evidence="6 13">Phosphoglycolate phosphatase</fullName>
        <shortName evidence="13">PGP</shortName>
        <shortName evidence="13">PGPase</shortName>
        <ecNumber evidence="6 13">3.1.3.18</ecNumber>
    </recommendedName>
</protein>
<feature type="binding site" evidence="13">
    <location>
        <position position="11"/>
    </location>
    <ligand>
        <name>Mg(2+)</name>
        <dbReference type="ChEBI" id="CHEBI:18420"/>
    </ligand>
</feature>
<dbReference type="AlphaFoldDB" id="A0A918JN75"/>
<dbReference type="NCBIfam" id="TIGR01509">
    <property type="entry name" value="HAD-SF-IA-v3"/>
    <property type="match status" value="1"/>
</dbReference>
<evidence type="ECO:0000256" key="1">
    <source>
        <dbReference type="ARBA" id="ARBA00000830"/>
    </source>
</evidence>
<dbReference type="NCBIfam" id="TIGR01662">
    <property type="entry name" value="HAD-SF-IIIA"/>
    <property type="match status" value="1"/>
</dbReference>
<dbReference type="SFLD" id="SFLDG01129">
    <property type="entry name" value="C1.5:_HAD__Beta-PGM__Phosphata"/>
    <property type="match status" value="1"/>
</dbReference>
<gene>
    <name evidence="14" type="primary">gph</name>
    <name evidence="14" type="ORF">GCM10011450_16800</name>
</gene>
<dbReference type="EC" id="3.1.3.18" evidence="6 13"/>
<organism evidence="14 15">
    <name type="scientific">Advenella faeciporci</name>
    <dbReference type="NCBI Taxonomy" id="797535"/>
    <lineage>
        <taxon>Bacteria</taxon>
        <taxon>Pseudomonadati</taxon>
        <taxon>Pseudomonadota</taxon>
        <taxon>Betaproteobacteria</taxon>
        <taxon>Burkholderiales</taxon>
        <taxon>Alcaligenaceae</taxon>
    </lineage>
</organism>
<comment type="pathway">
    <text evidence="3 13">Organic acid metabolism; glycolate biosynthesis; glycolate from 2-phosphoglycolate: step 1/1.</text>
</comment>
<dbReference type="EMBL" id="BMYS01000010">
    <property type="protein sequence ID" value="GGW87449.1"/>
    <property type="molecule type" value="Genomic_DNA"/>
</dbReference>
<evidence type="ECO:0000256" key="3">
    <source>
        <dbReference type="ARBA" id="ARBA00004818"/>
    </source>
</evidence>
<comment type="function">
    <text evidence="12 13">Specifically catalyzes the dephosphorylation of 2-phosphoglycolate. Is involved in the dissimilation of the intracellular 2-phosphoglycolate formed during the DNA repair of 3'-phosphoglycolate ends, a major class of DNA lesions induced by oxidative stress.</text>
</comment>
<comment type="cofactor">
    <cofactor evidence="2 13">
        <name>Mg(2+)</name>
        <dbReference type="ChEBI" id="CHEBI:18420"/>
    </cofactor>
</comment>
<dbReference type="GO" id="GO:0046295">
    <property type="term" value="P:glycolate biosynthetic process"/>
    <property type="evidence" value="ECO:0007669"/>
    <property type="project" value="UniProtKB-UniRule"/>
</dbReference>
<dbReference type="SFLD" id="SFLDG01135">
    <property type="entry name" value="C1.5.6:_HAD__Beta-PGM__Phospha"/>
    <property type="match status" value="1"/>
</dbReference>
<comment type="subunit">
    <text evidence="5">Homotrimer.</text>
</comment>
<dbReference type="GO" id="GO:0006281">
    <property type="term" value="P:DNA repair"/>
    <property type="evidence" value="ECO:0007669"/>
    <property type="project" value="TreeGrafter"/>
</dbReference>
<dbReference type="Pfam" id="PF13419">
    <property type="entry name" value="HAD_2"/>
    <property type="match status" value="1"/>
</dbReference>
<keyword evidence="9 13" id="KW-0378">Hydrolase</keyword>
<evidence type="ECO:0000256" key="2">
    <source>
        <dbReference type="ARBA" id="ARBA00001946"/>
    </source>
</evidence>
<dbReference type="InterPro" id="IPR041492">
    <property type="entry name" value="HAD_2"/>
</dbReference>
<reference evidence="14" key="1">
    <citation type="journal article" date="2014" name="Int. J. Syst. Evol. Microbiol.">
        <title>Complete genome sequence of Corynebacterium casei LMG S-19264T (=DSM 44701T), isolated from a smear-ripened cheese.</title>
        <authorList>
            <consortium name="US DOE Joint Genome Institute (JGI-PGF)"/>
            <person name="Walter F."/>
            <person name="Albersmeier A."/>
            <person name="Kalinowski J."/>
            <person name="Ruckert C."/>
        </authorList>
    </citation>
    <scope>NUCLEOTIDE SEQUENCE</scope>
    <source>
        <strain evidence="14">KCTC 23732</strain>
    </source>
</reference>
<proteinExistence type="inferred from homology"/>
<dbReference type="Gene3D" id="3.40.50.1000">
    <property type="entry name" value="HAD superfamily/HAD-like"/>
    <property type="match status" value="1"/>
</dbReference>
<evidence type="ECO:0000256" key="11">
    <source>
        <dbReference type="ARBA" id="ARBA00023277"/>
    </source>
</evidence>